<name>A0A7V8RGL3_9SPHN</name>
<dbReference type="Proteomes" id="UP000589292">
    <property type="component" value="Unassembled WGS sequence"/>
</dbReference>
<feature type="chain" id="PRO_5030986061" evidence="1">
    <location>
        <begin position="21"/>
        <end position="152"/>
    </location>
</feature>
<evidence type="ECO:0000259" key="2">
    <source>
        <dbReference type="Pfam" id="PF09917"/>
    </source>
</evidence>
<keyword evidence="1" id="KW-0732">Signal</keyword>
<dbReference type="PANTHER" id="PTHR36919">
    <property type="entry name" value="BLR1215 PROTEIN"/>
    <property type="match status" value="1"/>
</dbReference>
<organism evidence="3 4">
    <name type="scientific">Sphingomonas ursincola</name>
    <dbReference type="NCBI Taxonomy" id="56361"/>
    <lineage>
        <taxon>Bacteria</taxon>
        <taxon>Pseudomonadati</taxon>
        <taxon>Pseudomonadota</taxon>
        <taxon>Alphaproteobacteria</taxon>
        <taxon>Sphingomonadales</taxon>
        <taxon>Sphingomonadaceae</taxon>
        <taxon>Sphingomonas</taxon>
    </lineage>
</organism>
<dbReference type="EMBL" id="VDES01000003">
    <property type="protein sequence ID" value="MBA1375900.1"/>
    <property type="molecule type" value="Genomic_DNA"/>
</dbReference>
<keyword evidence="4" id="KW-1185">Reference proteome</keyword>
<comment type="caution">
    <text evidence="3">The sequence shown here is derived from an EMBL/GenBank/DDBJ whole genome shotgun (WGS) entry which is preliminary data.</text>
</comment>
<reference evidence="3 4" key="1">
    <citation type="journal article" date="1994" name="Int. J. Syst. Bacteriol.">
        <title>Phylogenetic positions of novel aerobic, bacteriochlorophyll a-containing bacteria and description of Roseococcus thiosulfatophilus gen. nov., sp. nov., Erythromicrobium ramosum gen. nov., sp. nov., and Erythrobacter litoralis sp. nov.</title>
        <authorList>
            <person name="Yurkov V."/>
            <person name="Stackebrandt E."/>
            <person name="Holmes A."/>
            <person name="Fuerst J.A."/>
            <person name="Hugenholtz P."/>
            <person name="Golecki J."/>
            <person name="Gad'on N."/>
            <person name="Gorlenko V.M."/>
            <person name="Kompantseva E.I."/>
            <person name="Drews G."/>
        </authorList>
    </citation>
    <scope>NUCLEOTIDE SEQUENCE [LARGE SCALE GENOMIC DNA]</scope>
    <source>
        <strain evidence="3 4">KR-99</strain>
    </source>
</reference>
<accession>A0A7V8RGL3</accession>
<dbReference type="Pfam" id="PF09917">
    <property type="entry name" value="DUF2147"/>
    <property type="match status" value="1"/>
</dbReference>
<sequence>MPVRLSAIGVLISIASVAVAIPTQAQTTNPISGHWRTADGAAVVEIKPCAQTLCGRLVWVREGADARDERNPDRSRRSAPICGLNVFSGFRSDEGGRWTGGSIYDPEAGRAISGVSLGARGDALTLTVGRGVFAGSETWRRAPAPSRPCQAR</sequence>
<evidence type="ECO:0000313" key="3">
    <source>
        <dbReference type="EMBL" id="MBA1375900.1"/>
    </source>
</evidence>
<dbReference type="InterPro" id="IPR019223">
    <property type="entry name" value="DUF2147"/>
</dbReference>
<dbReference type="AlphaFoldDB" id="A0A7V8RGL3"/>
<proteinExistence type="predicted"/>
<gene>
    <name evidence="3" type="ORF">FG486_16265</name>
</gene>
<protein>
    <submittedName>
        <fullName evidence="3">DUF2147 domain-containing protein</fullName>
    </submittedName>
</protein>
<feature type="signal peptide" evidence="1">
    <location>
        <begin position="1"/>
        <end position="20"/>
    </location>
</feature>
<dbReference type="Gene3D" id="2.40.128.520">
    <property type="match status" value="1"/>
</dbReference>
<evidence type="ECO:0000313" key="4">
    <source>
        <dbReference type="Proteomes" id="UP000589292"/>
    </source>
</evidence>
<feature type="domain" description="DUF2147" evidence="2">
    <location>
        <begin position="33"/>
        <end position="141"/>
    </location>
</feature>
<dbReference type="PANTHER" id="PTHR36919:SF2">
    <property type="entry name" value="BLL6627 PROTEIN"/>
    <property type="match status" value="1"/>
</dbReference>
<evidence type="ECO:0000256" key="1">
    <source>
        <dbReference type="SAM" id="SignalP"/>
    </source>
</evidence>